<keyword evidence="2" id="KW-0238">DNA-binding</keyword>
<dbReference type="GO" id="GO:0000976">
    <property type="term" value="F:transcription cis-regulatory region binding"/>
    <property type="evidence" value="ECO:0007669"/>
    <property type="project" value="TreeGrafter"/>
</dbReference>
<evidence type="ECO:0000259" key="4">
    <source>
        <dbReference type="PROSITE" id="PS50949"/>
    </source>
</evidence>
<dbReference type="Pfam" id="PF00392">
    <property type="entry name" value="GntR"/>
    <property type="match status" value="1"/>
</dbReference>
<evidence type="ECO:0000256" key="1">
    <source>
        <dbReference type="ARBA" id="ARBA00023015"/>
    </source>
</evidence>
<dbReference type="SMART" id="SM00345">
    <property type="entry name" value="HTH_GNTR"/>
    <property type="match status" value="1"/>
</dbReference>
<dbReference type="Pfam" id="PF13377">
    <property type="entry name" value="Peripla_BP_3"/>
    <property type="match status" value="1"/>
</dbReference>
<proteinExistence type="predicted"/>
<dbReference type="CDD" id="cd01541">
    <property type="entry name" value="PBP1_AraR"/>
    <property type="match status" value="1"/>
</dbReference>
<dbReference type="PROSITE" id="PS50949">
    <property type="entry name" value="HTH_GNTR"/>
    <property type="match status" value="1"/>
</dbReference>
<keyword evidence="3" id="KW-0804">Transcription</keyword>
<evidence type="ECO:0000256" key="3">
    <source>
        <dbReference type="ARBA" id="ARBA00023163"/>
    </source>
</evidence>
<evidence type="ECO:0000256" key="2">
    <source>
        <dbReference type="ARBA" id="ARBA00023125"/>
    </source>
</evidence>
<dbReference type="Gene3D" id="3.40.50.2300">
    <property type="match status" value="2"/>
</dbReference>
<dbReference type="STRING" id="1114972.FD35_GL000634"/>
<comment type="caution">
    <text evidence="5">The sequence shown here is derived from an EMBL/GenBank/DDBJ whole genome shotgun (WGS) entry which is preliminary data.</text>
</comment>
<dbReference type="Proteomes" id="UP000051999">
    <property type="component" value="Unassembled WGS sequence"/>
</dbReference>
<dbReference type="eggNOG" id="COG1609">
    <property type="taxonomic scope" value="Bacteria"/>
</dbReference>
<dbReference type="CDD" id="cd07377">
    <property type="entry name" value="WHTH_GntR"/>
    <property type="match status" value="1"/>
</dbReference>
<dbReference type="PRINTS" id="PR00035">
    <property type="entry name" value="HTHGNTR"/>
</dbReference>
<dbReference type="InterPro" id="IPR000524">
    <property type="entry name" value="Tscrpt_reg_HTH_GntR"/>
</dbReference>
<dbReference type="RefSeq" id="WP_017263016.1">
    <property type="nucleotide sequence ID" value="NZ_AUAW01000010.1"/>
</dbReference>
<evidence type="ECO:0000313" key="6">
    <source>
        <dbReference type="Proteomes" id="UP000051999"/>
    </source>
</evidence>
<accession>A0A0R1RA75</accession>
<dbReference type="EMBL" id="AZFF01000011">
    <property type="protein sequence ID" value="KRL54048.1"/>
    <property type="molecule type" value="Genomic_DNA"/>
</dbReference>
<keyword evidence="6" id="KW-1185">Reference proteome</keyword>
<dbReference type="PANTHER" id="PTHR30146">
    <property type="entry name" value="LACI-RELATED TRANSCRIPTIONAL REPRESSOR"/>
    <property type="match status" value="1"/>
</dbReference>
<dbReference type="InterPro" id="IPR033532">
    <property type="entry name" value="AraR_ligand_bind_dom"/>
</dbReference>
<dbReference type="AlphaFoldDB" id="A0A0R1RA75"/>
<dbReference type="PATRIC" id="fig|1114972.6.peg.634"/>
<evidence type="ECO:0000313" key="5">
    <source>
        <dbReference type="EMBL" id="KRL54048.1"/>
    </source>
</evidence>
<keyword evidence="1" id="KW-0805">Transcription regulation</keyword>
<organism evidence="5 6">
    <name type="scientific">Furfurilactobacillus rossiae DSM 15814</name>
    <dbReference type="NCBI Taxonomy" id="1114972"/>
    <lineage>
        <taxon>Bacteria</taxon>
        <taxon>Bacillati</taxon>
        <taxon>Bacillota</taxon>
        <taxon>Bacilli</taxon>
        <taxon>Lactobacillales</taxon>
        <taxon>Lactobacillaceae</taxon>
        <taxon>Furfurilactobacillus</taxon>
    </lineage>
</organism>
<dbReference type="GO" id="GO:0003700">
    <property type="term" value="F:DNA-binding transcription factor activity"/>
    <property type="evidence" value="ECO:0007669"/>
    <property type="project" value="InterPro"/>
</dbReference>
<dbReference type="OrthoDB" id="9813468at2"/>
<dbReference type="InterPro" id="IPR046335">
    <property type="entry name" value="LacI/GalR-like_sensor"/>
</dbReference>
<gene>
    <name evidence="5" type="ORF">FD35_GL000634</name>
</gene>
<reference evidence="5 6" key="1">
    <citation type="journal article" date="2015" name="Genome Announc.">
        <title>Expanding the biotechnology potential of lactobacilli through comparative genomics of 213 strains and associated genera.</title>
        <authorList>
            <person name="Sun Z."/>
            <person name="Harris H.M."/>
            <person name="McCann A."/>
            <person name="Guo C."/>
            <person name="Argimon S."/>
            <person name="Zhang W."/>
            <person name="Yang X."/>
            <person name="Jeffery I.B."/>
            <person name="Cooney J.C."/>
            <person name="Kagawa T.F."/>
            <person name="Liu W."/>
            <person name="Song Y."/>
            <person name="Salvetti E."/>
            <person name="Wrobel A."/>
            <person name="Rasinkangas P."/>
            <person name="Parkhill J."/>
            <person name="Rea M.C."/>
            <person name="O'Sullivan O."/>
            <person name="Ritari J."/>
            <person name="Douillard F.P."/>
            <person name="Paul Ross R."/>
            <person name="Yang R."/>
            <person name="Briner A.E."/>
            <person name="Felis G.E."/>
            <person name="de Vos W.M."/>
            <person name="Barrangou R."/>
            <person name="Klaenhammer T.R."/>
            <person name="Caufield P.W."/>
            <person name="Cui Y."/>
            <person name="Zhang H."/>
            <person name="O'Toole P.W."/>
        </authorList>
    </citation>
    <scope>NUCLEOTIDE SEQUENCE [LARGE SCALE GENOMIC DNA]</scope>
    <source>
        <strain evidence="5 6">DSM 15814</strain>
    </source>
</reference>
<sequence length="367" mass="42345">MENKYQKVKDGLKEAILTGKYKVNDKLPTETELMAMYDVSRYTVRRAVGDLEGSHFIYRIQGGGMFVQDWHKDWSNDNDSKMIGVITTHIADYIFPDIISGIDRIISDAGYSLLISNTHNNHEKERKSLINMLDTKVAGLIIEPTQSALRNPNMDLYQEIKDDQIPTLFINAKYPDLDFPSVTTDDKAAEERMMEYLFRMGHQSVLGVFQVDDIQGVNRMNGFVQAYQRHPEFSYQSNLIMYQSGDDFERVMGRIRIYLEQDERPTAIACYNDRLAIQVMDYLRSNDYRVPEDVSVVGFDDYLMSQYMSPSLTTLNHEKERMGEDAGRMLIKLLNREDVQDINYEPDLVRRSSAVKPADATVDTKTE</sequence>
<dbReference type="InterPro" id="IPR028082">
    <property type="entry name" value="Peripla_BP_I"/>
</dbReference>
<name>A0A0R1RA75_9LACO</name>
<feature type="domain" description="HTH gntR-type" evidence="4">
    <location>
        <begin position="2"/>
        <end position="70"/>
    </location>
</feature>
<protein>
    <submittedName>
        <fullName evidence="5">AraR protein</fullName>
    </submittedName>
</protein>
<dbReference type="SUPFAM" id="SSF46785">
    <property type="entry name" value="Winged helix' DNA-binding domain"/>
    <property type="match status" value="1"/>
</dbReference>
<dbReference type="InterPro" id="IPR036390">
    <property type="entry name" value="WH_DNA-bd_sf"/>
</dbReference>
<dbReference type="SUPFAM" id="SSF53822">
    <property type="entry name" value="Periplasmic binding protein-like I"/>
    <property type="match status" value="1"/>
</dbReference>
<dbReference type="InterPro" id="IPR036388">
    <property type="entry name" value="WH-like_DNA-bd_sf"/>
</dbReference>
<dbReference type="Gene3D" id="1.10.10.10">
    <property type="entry name" value="Winged helix-like DNA-binding domain superfamily/Winged helix DNA-binding domain"/>
    <property type="match status" value="1"/>
</dbReference>
<dbReference type="PANTHER" id="PTHR30146:SF150">
    <property type="entry name" value="ARABINOSE METABOLISM TRANSCRIPTIONAL REPRESSOR"/>
    <property type="match status" value="1"/>
</dbReference>